<dbReference type="PANTHER" id="PTHR43817">
    <property type="entry name" value="GLYCOSYL HYDROLASE"/>
    <property type="match status" value="1"/>
</dbReference>
<dbReference type="RefSeq" id="WP_270076588.1">
    <property type="nucleotide sequence ID" value="NZ_CP115174.1"/>
</dbReference>
<evidence type="ECO:0000256" key="2">
    <source>
        <dbReference type="ARBA" id="ARBA00022801"/>
    </source>
</evidence>
<feature type="signal peptide" evidence="3">
    <location>
        <begin position="1"/>
        <end position="27"/>
    </location>
</feature>
<gene>
    <name evidence="5" type="ORF">PBT88_17520</name>
</gene>
<dbReference type="Pfam" id="PF17132">
    <property type="entry name" value="Glyco_hydro_106"/>
    <property type="match status" value="1"/>
</dbReference>
<dbReference type="GO" id="GO:0016787">
    <property type="term" value="F:hydrolase activity"/>
    <property type="evidence" value="ECO:0007669"/>
    <property type="project" value="UniProtKB-KW"/>
</dbReference>
<dbReference type="InterPro" id="IPR008979">
    <property type="entry name" value="Galactose-bd-like_sf"/>
</dbReference>
<name>A0ABY7NK68_9SPHN</name>
<dbReference type="SUPFAM" id="SSF49785">
    <property type="entry name" value="Galactose-binding domain-like"/>
    <property type="match status" value="2"/>
</dbReference>
<reference evidence="5 6" key="1">
    <citation type="submission" date="2022-12" db="EMBL/GenBank/DDBJ databases">
        <title>Sphingomonas abieness sp. nov., an endophytic bacterium isolated from Abies koreana.</title>
        <authorList>
            <person name="Jiang L."/>
            <person name="Lee J."/>
        </authorList>
    </citation>
    <scope>NUCLEOTIDE SEQUENCE [LARGE SCALE GENOMIC DNA]</scope>
    <source>
        <strain evidence="6">PAMB 00755</strain>
    </source>
</reference>
<dbReference type="Pfam" id="PF00754">
    <property type="entry name" value="F5_F8_type_C"/>
    <property type="match status" value="1"/>
</dbReference>
<evidence type="ECO:0000256" key="1">
    <source>
        <dbReference type="ARBA" id="ARBA00022729"/>
    </source>
</evidence>
<dbReference type="NCBIfam" id="NF045579">
    <property type="entry name" value="rhamnoside_JR"/>
    <property type="match status" value="1"/>
</dbReference>
<organism evidence="5 6">
    <name type="scientific">Sphingomonas abietis</name>
    <dbReference type="NCBI Taxonomy" id="3012344"/>
    <lineage>
        <taxon>Bacteria</taxon>
        <taxon>Pseudomonadati</taxon>
        <taxon>Pseudomonadota</taxon>
        <taxon>Alphaproteobacteria</taxon>
        <taxon>Sphingomonadales</taxon>
        <taxon>Sphingomonadaceae</taxon>
        <taxon>Sphingomonas</taxon>
    </lineage>
</organism>
<evidence type="ECO:0000259" key="4">
    <source>
        <dbReference type="Pfam" id="PF00754"/>
    </source>
</evidence>
<accession>A0ABY7NK68</accession>
<keyword evidence="2 5" id="KW-0378">Hydrolase</keyword>
<feature type="chain" id="PRO_5045386955" evidence="3">
    <location>
        <begin position="28"/>
        <end position="1139"/>
    </location>
</feature>
<protein>
    <submittedName>
        <fullName evidence="5">Glycosyl hydrolase</fullName>
    </submittedName>
</protein>
<dbReference type="Gene3D" id="2.60.120.260">
    <property type="entry name" value="Galactose-binding domain-like"/>
    <property type="match status" value="2"/>
</dbReference>
<dbReference type="InterPro" id="IPR000421">
    <property type="entry name" value="FA58C"/>
</dbReference>
<evidence type="ECO:0000256" key="3">
    <source>
        <dbReference type="SAM" id="SignalP"/>
    </source>
</evidence>
<keyword evidence="1 3" id="KW-0732">Signal</keyword>
<keyword evidence="6" id="KW-1185">Reference proteome</keyword>
<dbReference type="PANTHER" id="PTHR43817:SF1">
    <property type="entry name" value="HYDROLASE, FAMILY 43, PUTATIVE (AFU_ORTHOLOGUE AFUA_3G01660)-RELATED"/>
    <property type="match status" value="1"/>
</dbReference>
<sequence length="1139" mass="123048">MLHHMRIGHAVRSVLLATTIGAATAVAAQTQPTDSLRANFEIPPEIAKPRVWWHWLSGNIAKPGITLDLEWMKRVGLGGVQMFDGDMGAPQIVDHRVKALTPEWRDDLKFAASEADRLGLEFGMAAAPGWSETGGPWVPPESGMKKVVWSETRVKGGQRFVGKIAPPPSIPGPFQAIPMKDPLGRVENSMRGYVHDIAVIAYRAPTGDDSLAALHPVLGSSEQGLDLATLIDGDLNNGLTLPTPSVTKPVWISYHFATPQTMRALSMVGPFGGRFAEGPNGRVEASDDGVSWHSIRTLTGAAHNPASERTFAFEATTAKWFRVIFDRPEVSQEPYPHPEGIALRELALVPGARVDLFEEKAGFGVMPDIDLDHSPAVADDAAIPTKGIIDLTARMGKDGRLDWTPPKGDWIVLRMGYSPTGEVNHPATPEATGPEVDKLNAAHVRAHLDAYMTPVIKELGPLIGDRGLKYLLTDSWEAGSENWTEAMSAEFRTRRGYDLTPWLPVLAGRVVGSAADSDAFLWDFRRTLADLLAENHFGTITRFAKEHGLGYYGEAPGAAWPTVADGMLAKSYTDIPMGEFWAMPFGGKPAAYQGVRADEFPADIIETASTSHIYGKDLVAAESFTSSQPLWTTTPWKLKWVADKYMAMGVNRLVIHTSPHQPDDTHKPGLTLGPFGQTFTRNETWSGMARPWIEYLSRSSYLLQQGKPVADILYFYGEGAPSGVPYRSTGTPADPRGYGFDYVNADALLRLASVKDGRVVFPGGASYAVLSLPDDLDRMTLPMIRKIRDLVIAGATVTGPKPQGSPSLASDGAAVRTIADTLWGETDGHILTRHDVGAGRIYWGQAPQAILADAGLGRDFDYAASDPKFDIRFAHRRLADGDIYFVTNQSNQAGPVVAEFRVSGRVPELWHADTGKTEAVGYDVRGGTTRVPLTLDPYEAVFVVFRTPAPAAPAASATVAPARTAELANIGGPWKLSFTPGWGAPAAITLPQLASWTANDDPAIRYYSGVGTYEKAIDIPRQWLAGRARIMLDLGAVGDVAEVRIDGKLAGTAWKPPYHVDITDALHPGRLKLEIRVANVWLNRLVGDKQPGAKVFGFTNAAAGGGFAALGGIIEAKTPLEPSGMLGPVRLISQTPQDR</sequence>
<evidence type="ECO:0000313" key="6">
    <source>
        <dbReference type="Proteomes" id="UP001210865"/>
    </source>
</evidence>
<dbReference type="Proteomes" id="UP001210865">
    <property type="component" value="Chromosome"/>
</dbReference>
<feature type="domain" description="F5/8 type C" evidence="4">
    <location>
        <begin position="224"/>
        <end position="327"/>
    </location>
</feature>
<proteinExistence type="predicted"/>
<dbReference type="EMBL" id="CP115174">
    <property type="protein sequence ID" value="WBO21940.1"/>
    <property type="molecule type" value="Genomic_DNA"/>
</dbReference>
<evidence type="ECO:0000313" key="5">
    <source>
        <dbReference type="EMBL" id="WBO21940.1"/>
    </source>
</evidence>